<keyword evidence="2 10" id="KW-0813">Transport</keyword>
<evidence type="ECO:0000256" key="4">
    <source>
        <dbReference type="ARBA" id="ARBA00022692"/>
    </source>
</evidence>
<comment type="subcellular location">
    <subcellularLocation>
        <location evidence="1 10">Cell outer membrane</location>
        <topology evidence="1 10">Multi-pass membrane protein</topology>
    </subcellularLocation>
</comment>
<evidence type="ECO:0000256" key="3">
    <source>
        <dbReference type="ARBA" id="ARBA00022452"/>
    </source>
</evidence>
<keyword evidence="5 13" id="KW-0732">Signal</keyword>
<comment type="caution">
    <text evidence="16">The sequence shown here is derived from an EMBL/GenBank/DDBJ whole genome shotgun (WGS) entry which is preliminary data.</text>
</comment>
<dbReference type="InterPro" id="IPR037066">
    <property type="entry name" value="Plug_dom_sf"/>
</dbReference>
<evidence type="ECO:0000259" key="15">
    <source>
        <dbReference type="Pfam" id="PF07715"/>
    </source>
</evidence>
<dbReference type="RefSeq" id="WP_198679918.1">
    <property type="nucleotide sequence ID" value="NZ_PIPK01000010.1"/>
</dbReference>
<dbReference type="InterPro" id="IPR012910">
    <property type="entry name" value="Plug_dom"/>
</dbReference>
<keyword evidence="16" id="KW-0675">Receptor</keyword>
<dbReference type="SUPFAM" id="SSF56935">
    <property type="entry name" value="Porins"/>
    <property type="match status" value="1"/>
</dbReference>
<dbReference type="GO" id="GO:0015344">
    <property type="term" value="F:siderophore uptake transmembrane transporter activity"/>
    <property type="evidence" value="ECO:0007669"/>
    <property type="project" value="TreeGrafter"/>
</dbReference>
<dbReference type="PANTHER" id="PTHR30069:SF53">
    <property type="entry name" value="COLICIN I RECEPTOR-RELATED"/>
    <property type="match status" value="1"/>
</dbReference>
<keyword evidence="7 11" id="KW-0798">TonB box</keyword>
<evidence type="ECO:0000256" key="8">
    <source>
        <dbReference type="ARBA" id="ARBA00023136"/>
    </source>
</evidence>
<name>A0A327WZI4_9GAMM</name>
<dbReference type="EMBL" id="QLMD01000010">
    <property type="protein sequence ID" value="RAJ95339.1"/>
    <property type="molecule type" value="Genomic_DNA"/>
</dbReference>
<dbReference type="CDD" id="cd01347">
    <property type="entry name" value="ligand_gated_channel"/>
    <property type="match status" value="1"/>
</dbReference>
<feature type="compositionally biased region" description="Polar residues" evidence="12">
    <location>
        <begin position="277"/>
        <end position="287"/>
    </location>
</feature>
<dbReference type="PANTHER" id="PTHR30069">
    <property type="entry name" value="TONB-DEPENDENT OUTER MEMBRANE RECEPTOR"/>
    <property type="match status" value="1"/>
</dbReference>
<evidence type="ECO:0000256" key="5">
    <source>
        <dbReference type="ARBA" id="ARBA00022729"/>
    </source>
</evidence>
<dbReference type="Pfam" id="PF07715">
    <property type="entry name" value="Plug"/>
    <property type="match status" value="1"/>
</dbReference>
<feature type="domain" description="TonB-dependent receptor-like beta-barrel" evidence="14">
    <location>
        <begin position="229"/>
        <end position="684"/>
    </location>
</feature>
<keyword evidence="3 10" id="KW-1134">Transmembrane beta strand</keyword>
<feature type="signal peptide" evidence="13">
    <location>
        <begin position="1"/>
        <end position="23"/>
    </location>
</feature>
<comment type="similarity">
    <text evidence="10 11">Belongs to the TonB-dependent receptor family.</text>
</comment>
<evidence type="ECO:0000256" key="10">
    <source>
        <dbReference type="PROSITE-ProRule" id="PRU01360"/>
    </source>
</evidence>
<evidence type="ECO:0000256" key="7">
    <source>
        <dbReference type="ARBA" id="ARBA00023077"/>
    </source>
</evidence>
<dbReference type="InterPro" id="IPR039426">
    <property type="entry name" value="TonB-dep_rcpt-like"/>
</dbReference>
<dbReference type="InterPro" id="IPR000531">
    <property type="entry name" value="Beta-barrel_TonB"/>
</dbReference>
<evidence type="ECO:0000256" key="1">
    <source>
        <dbReference type="ARBA" id="ARBA00004571"/>
    </source>
</evidence>
<dbReference type="Gene3D" id="2.40.170.20">
    <property type="entry name" value="TonB-dependent receptor, beta-barrel domain"/>
    <property type="match status" value="1"/>
</dbReference>
<dbReference type="Pfam" id="PF00593">
    <property type="entry name" value="TonB_dep_Rec_b-barrel"/>
    <property type="match status" value="1"/>
</dbReference>
<feature type="chain" id="PRO_5016285738" evidence="13">
    <location>
        <begin position="24"/>
        <end position="732"/>
    </location>
</feature>
<evidence type="ECO:0000256" key="2">
    <source>
        <dbReference type="ARBA" id="ARBA00022448"/>
    </source>
</evidence>
<evidence type="ECO:0000313" key="16">
    <source>
        <dbReference type="EMBL" id="RAJ95339.1"/>
    </source>
</evidence>
<keyword evidence="4 10" id="KW-0812">Transmembrane</keyword>
<evidence type="ECO:0000313" key="17">
    <source>
        <dbReference type="Proteomes" id="UP000249203"/>
    </source>
</evidence>
<organism evidence="16 17">
    <name type="scientific">Aliidiomarina maris</name>
    <dbReference type="NCBI Taxonomy" id="531312"/>
    <lineage>
        <taxon>Bacteria</taxon>
        <taxon>Pseudomonadati</taxon>
        <taxon>Pseudomonadota</taxon>
        <taxon>Gammaproteobacteria</taxon>
        <taxon>Alteromonadales</taxon>
        <taxon>Idiomarinaceae</taxon>
        <taxon>Aliidiomarina</taxon>
    </lineage>
</organism>
<dbReference type="Proteomes" id="UP000249203">
    <property type="component" value="Unassembled WGS sequence"/>
</dbReference>
<feature type="domain" description="TonB-dependent receptor plug" evidence="15">
    <location>
        <begin position="47"/>
        <end position="159"/>
    </location>
</feature>
<dbReference type="GO" id="GO:0009279">
    <property type="term" value="C:cell outer membrane"/>
    <property type="evidence" value="ECO:0007669"/>
    <property type="project" value="UniProtKB-SubCell"/>
</dbReference>
<accession>A0A327WZI4</accession>
<evidence type="ECO:0000256" key="11">
    <source>
        <dbReference type="RuleBase" id="RU003357"/>
    </source>
</evidence>
<evidence type="ECO:0000256" key="6">
    <source>
        <dbReference type="ARBA" id="ARBA00023065"/>
    </source>
</evidence>
<dbReference type="PROSITE" id="PS52016">
    <property type="entry name" value="TONB_DEPENDENT_REC_3"/>
    <property type="match status" value="1"/>
</dbReference>
<dbReference type="AlphaFoldDB" id="A0A327WZI4"/>
<evidence type="ECO:0000256" key="12">
    <source>
        <dbReference type="SAM" id="MobiDB-lite"/>
    </source>
</evidence>
<dbReference type="PROSITE" id="PS51257">
    <property type="entry name" value="PROKAR_LIPOPROTEIN"/>
    <property type="match status" value="1"/>
</dbReference>
<keyword evidence="9 10" id="KW-0998">Cell outer membrane</keyword>
<gene>
    <name evidence="16" type="ORF">B0I24_11021</name>
</gene>
<proteinExistence type="inferred from homology"/>
<evidence type="ECO:0000256" key="9">
    <source>
        <dbReference type="ARBA" id="ARBA00023237"/>
    </source>
</evidence>
<keyword evidence="8 10" id="KW-0472">Membrane</keyword>
<reference evidence="16 17" key="1">
    <citation type="submission" date="2018-06" db="EMBL/GenBank/DDBJ databases">
        <title>Genomic Encyclopedia of Type Strains, Phase III (KMG-III): the genomes of soil and plant-associated and newly described type strains.</title>
        <authorList>
            <person name="Whitman W."/>
        </authorList>
    </citation>
    <scope>NUCLEOTIDE SEQUENCE [LARGE SCALE GENOMIC DNA]</scope>
    <source>
        <strain evidence="16 17">CGMCC 1.15366</strain>
    </source>
</reference>
<dbReference type="Gene3D" id="2.170.130.10">
    <property type="entry name" value="TonB-dependent receptor, plug domain"/>
    <property type="match status" value="1"/>
</dbReference>
<feature type="region of interest" description="Disordered" evidence="12">
    <location>
        <begin position="268"/>
        <end position="287"/>
    </location>
</feature>
<dbReference type="InterPro" id="IPR036942">
    <property type="entry name" value="Beta-barrel_TonB_sf"/>
</dbReference>
<evidence type="ECO:0000256" key="13">
    <source>
        <dbReference type="SAM" id="SignalP"/>
    </source>
</evidence>
<evidence type="ECO:0000259" key="14">
    <source>
        <dbReference type="Pfam" id="PF00593"/>
    </source>
</evidence>
<dbReference type="GO" id="GO:0044718">
    <property type="term" value="P:siderophore transmembrane transport"/>
    <property type="evidence" value="ECO:0007669"/>
    <property type="project" value="TreeGrafter"/>
</dbReference>
<sequence>MIFRRTGLATLIGAACALNPALADTSQTPEDMEVIVVTAAGFEQRLVDAPASISVITNEELQRTQYTNIAEALTSIPGVDVRNGVGKTGGLSIEMRGMPSNYTLILVDGRRQNTSGDIAPNGFGEFNTSFMPPLSAIERIEVIRGPMSTLYGSDAMGGVINIITKPVPGEWGGNITADYLLQEDRDAADAATLNLSLGGPIADNVGLQLRGRFFDRGSSERLNPGSIGRDPRPAQGDNYSFGGRLTYVASDAHRLWAEADTARQRYSNDDGRLGNLDTYNPDGTPNRISGYEDELRFYRDQLAVGHTGYLSFGTWTTSLRRVYTEQEGRTLPTGSAPDFGYDAVGGEPRVLENTDLVFESRVVAPIGAHVLTLGTEFKDNEVIDGAAGMGNVFEQDSWSLYAEDEWNVLQDVRLTFGGRYENHSAFGGHFTPRAYLVWNTTDRWTLKSGVSTGYKVPTPNALHSGVVGFGGQGATVNLGSPDLQPEETTNYEVSANYNNHQGLFLTGTLFLNQFENKFASGASIANCLYTDANTPLNRPGCITVGNFSQQADFSQQVNLDEAETRGVELTAQYEITPVWDVRATYTWMDTELTTGDNQGDYLVNNPKHSAFATTTWRVTERLNTWFEAEYKSSRDRFIDPPTSGENLAVFEATDNKLQGYQVFNLGAGYQISDNLRLNAVVYNLFDKDFGETRAYEFNGETRFVSMYSNIGRSIEGTYIDGRRLWVSLSYDF</sequence>
<protein>
    <submittedName>
        <fullName evidence="16">Outer membrane receptor for ferrienterochelin and colicins</fullName>
    </submittedName>
</protein>
<keyword evidence="6" id="KW-0406">Ion transport</keyword>